<accession>A0AAN8X8P5</accession>
<feature type="non-terminal residue" evidence="2">
    <location>
        <position position="624"/>
    </location>
</feature>
<dbReference type="AlphaFoldDB" id="A0AAN8X8P5"/>
<reference evidence="2 3" key="1">
    <citation type="submission" date="2023-11" db="EMBL/GenBank/DDBJ databases">
        <title>Halocaridina rubra genome assembly.</title>
        <authorList>
            <person name="Smith C."/>
        </authorList>
    </citation>
    <scope>NUCLEOTIDE SEQUENCE [LARGE SCALE GENOMIC DNA]</scope>
    <source>
        <strain evidence="2">EP-1</strain>
        <tissue evidence="2">Whole</tissue>
    </source>
</reference>
<dbReference type="EMBL" id="JAXCGZ010006406">
    <property type="protein sequence ID" value="KAK7079782.1"/>
    <property type="molecule type" value="Genomic_DNA"/>
</dbReference>
<organism evidence="2 3">
    <name type="scientific">Halocaridina rubra</name>
    <name type="common">Hawaiian red shrimp</name>
    <dbReference type="NCBI Taxonomy" id="373956"/>
    <lineage>
        <taxon>Eukaryota</taxon>
        <taxon>Metazoa</taxon>
        <taxon>Ecdysozoa</taxon>
        <taxon>Arthropoda</taxon>
        <taxon>Crustacea</taxon>
        <taxon>Multicrustacea</taxon>
        <taxon>Malacostraca</taxon>
        <taxon>Eumalacostraca</taxon>
        <taxon>Eucarida</taxon>
        <taxon>Decapoda</taxon>
        <taxon>Pleocyemata</taxon>
        <taxon>Caridea</taxon>
        <taxon>Atyoidea</taxon>
        <taxon>Atyidae</taxon>
        <taxon>Halocaridina</taxon>
    </lineage>
</organism>
<proteinExistence type="predicted"/>
<comment type="caution">
    <text evidence="2">The sequence shown here is derived from an EMBL/GenBank/DDBJ whole genome shotgun (WGS) entry which is preliminary data.</text>
</comment>
<dbReference type="Proteomes" id="UP001381693">
    <property type="component" value="Unassembled WGS sequence"/>
</dbReference>
<gene>
    <name evidence="2" type="ORF">SK128_026030</name>
</gene>
<sequence length="624" mass="72752">MHFATIRNVNDTNKIRETVRFINDKIIQRNLPMRLLGTELLEQLAPEAIWNPEEVPQQPTKMGFLKSLPLLGNYFSSKDDLKYSLQGLRNIEGKFRTYKSAAFGKVFAPSSLDIPKAEDILKDVNTDDGNVIKYSILVAALNARQMHVKLDEELNEEKERNDDLHGQLLGKMNDEKMLKERLNRLNEEISMTKEREADLEDTNKILKIENEECKGKRDVLTETRALMERENQQLKAENAYQQEVILQREKTLKDEIHKNEDLTIMMQNMEEEKQRKIETMTHMIQNMKEEEKQKTETMYSTFDEEMQKKQEIISELEGNVNKLTNDLRECKDSNAKNYQRMYDTSLDLKNKLETSNKNSNLLQEELSATIEVLRSDLRESQNAKEKILQDRSNEIKNLQELLASANTKCDLTESEYQQLKVVNSKQQEVILQGENKLRDEIQKNEGLTNMIQNMEEENKKTETMNINFDEEMQKKQEIISGLEGSVHKLLNELRECKDSNKKKYQQLFESSVSLKNKLAASNKECEVLRSDLTECQNAKETIQQDKTNEMDSLKEMLASANKKSELVESEYQFEVLRSDLRESQNAKEKILQDRSNEIKNLQELLASANTKCELTESEYQQLKV</sequence>
<feature type="coiled-coil region" evidence="1">
    <location>
        <begin position="140"/>
        <end position="333"/>
    </location>
</feature>
<protein>
    <submittedName>
        <fullName evidence="2">Uncharacterized protein</fullName>
    </submittedName>
</protein>
<evidence type="ECO:0000313" key="2">
    <source>
        <dbReference type="EMBL" id="KAK7079782.1"/>
    </source>
</evidence>
<evidence type="ECO:0000256" key="1">
    <source>
        <dbReference type="SAM" id="Coils"/>
    </source>
</evidence>
<feature type="coiled-coil region" evidence="1">
    <location>
        <begin position="543"/>
        <end position="618"/>
    </location>
</feature>
<name>A0AAN8X8P5_HALRR</name>
<evidence type="ECO:0000313" key="3">
    <source>
        <dbReference type="Proteomes" id="UP001381693"/>
    </source>
</evidence>
<feature type="coiled-coil region" evidence="1">
    <location>
        <begin position="363"/>
        <end position="471"/>
    </location>
</feature>
<keyword evidence="3" id="KW-1185">Reference proteome</keyword>
<keyword evidence="1" id="KW-0175">Coiled coil</keyword>